<gene>
    <name evidence="2" type="ORF">Slin15195_G116710</name>
</gene>
<keyword evidence="3" id="KW-1185">Reference proteome</keyword>
<dbReference type="Proteomes" id="UP001056384">
    <property type="component" value="Chromosome 11"/>
</dbReference>
<keyword evidence="1" id="KW-0732">Signal</keyword>
<dbReference type="SUPFAM" id="SSF55486">
    <property type="entry name" value="Metalloproteases ('zincins'), catalytic domain"/>
    <property type="match status" value="1"/>
</dbReference>
<reference evidence="2" key="1">
    <citation type="submission" date="2022-06" db="EMBL/GenBank/DDBJ databases">
        <title>Complete genome sequences of two strains of the flax pathogen Septoria linicola.</title>
        <authorList>
            <person name="Lapalu N."/>
            <person name="Simon A."/>
            <person name="Demenou B."/>
            <person name="Paumier D."/>
            <person name="Guillot M.-P."/>
            <person name="Gout L."/>
            <person name="Valade R."/>
        </authorList>
    </citation>
    <scope>NUCLEOTIDE SEQUENCE</scope>
    <source>
        <strain evidence="2">SE15195</strain>
    </source>
</reference>
<dbReference type="EMBL" id="CP099428">
    <property type="protein sequence ID" value="USW58352.1"/>
    <property type="molecule type" value="Genomic_DNA"/>
</dbReference>
<dbReference type="Gene3D" id="3.40.390.10">
    <property type="entry name" value="Collagenase (Catalytic Domain)"/>
    <property type="match status" value="1"/>
</dbReference>
<dbReference type="GO" id="GO:0008237">
    <property type="term" value="F:metallopeptidase activity"/>
    <property type="evidence" value="ECO:0007669"/>
    <property type="project" value="InterPro"/>
</dbReference>
<evidence type="ECO:0000313" key="3">
    <source>
        <dbReference type="Proteomes" id="UP001056384"/>
    </source>
</evidence>
<dbReference type="InterPro" id="IPR024079">
    <property type="entry name" value="MetalloPept_cat_dom_sf"/>
</dbReference>
<protein>
    <submittedName>
        <fullName evidence="2">Metallopeptidase, catalytic domain superfamily</fullName>
    </submittedName>
</protein>
<feature type="signal peptide" evidence="1">
    <location>
        <begin position="1"/>
        <end position="16"/>
    </location>
</feature>
<dbReference type="AlphaFoldDB" id="A0A9Q9EQ27"/>
<name>A0A9Q9EQ27_9PEZI</name>
<organism evidence="2 3">
    <name type="scientific">Septoria linicola</name>
    <dbReference type="NCBI Taxonomy" id="215465"/>
    <lineage>
        <taxon>Eukaryota</taxon>
        <taxon>Fungi</taxon>
        <taxon>Dikarya</taxon>
        <taxon>Ascomycota</taxon>
        <taxon>Pezizomycotina</taxon>
        <taxon>Dothideomycetes</taxon>
        <taxon>Dothideomycetidae</taxon>
        <taxon>Mycosphaerellales</taxon>
        <taxon>Mycosphaerellaceae</taxon>
        <taxon>Septoria</taxon>
    </lineage>
</organism>
<evidence type="ECO:0000256" key="1">
    <source>
        <dbReference type="SAM" id="SignalP"/>
    </source>
</evidence>
<feature type="chain" id="PRO_5040307882" evidence="1">
    <location>
        <begin position="17"/>
        <end position="288"/>
    </location>
</feature>
<sequence>MSQFLLFSCLAFGALAHPLAELLLRTTSAASGAIPEATAWNPPSGMETALDQVWKQTVKENAGWSDNKDWILDQLMANNGSINYCVRWNTDYTSTEANRTKTASALQRSLEKWVDVLVDFDGFPLTSTEVNVVGYAVKDKSLLEGDTSDIDIYTSTDADGVPECNTACYRGAHLNDADYLDTCPGGADSRYDISLWLDDSLEGQMGGFGGNWGQELGPDYFLETVEDENVHILLHEMGHGFGLLDFYDWVPEGQTNFIMMAGSAMQVTEFDAWMLRDWWRKLKAVRNW</sequence>
<proteinExistence type="predicted"/>
<dbReference type="PANTHER" id="PTHR35606">
    <property type="entry name" value="CELLULOSE-BINDING FAMILY II PROTEIN"/>
    <property type="match status" value="1"/>
</dbReference>
<accession>A0A9Q9EQ27</accession>
<dbReference type="PANTHER" id="PTHR35606:SF4">
    <property type="entry name" value="CELLULOSE-BINDING FAMILY II PROTEIN"/>
    <property type="match status" value="1"/>
</dbReference>
<evidence type="ECO:0000313" key="2">
    <source>
        <dbReference type="EMBL" id="USW58352.1"/>
    </source>
</evidence>